<dbReference type="AlphaFoldDB" id="A0A922M184"/>
<dbReference type="PANTHER" id="PTHR31511">
    <property type="entry name" value="PROTEIN CBG23764"/>
    <property type="match status" value="1"/>
</dbReference>
<dbReference type="PANTHER" id="PTHR31511:SF12">
    <property type="entry name" value="RHO TERMINATION FACTOR N-TERMINAL DOMAIN-CONTAINING PROTEIN"/>
    <property type="match status" value="1"/>
</dbReference>
<dbReference type="Gene3D" id="3.30.420.10">
    <property type="entry name" value="Ribonuclease H-like superfamily/Ribonuclease H"/>
    <property type="match status" value="1"/>
</dbReference>
<name>A0A922M184_SPOEX</name>
<dbReference type="Proteomes" id="UP000814243">
    <property type="component" value="Unassembled WGS sequence"/>
</dbReference>
<protein>
    <submittedName>
        <fullName evidence="1">Uncharacterized protein</fullName>
    </submittedName>
</protein>
<reference evidence="1" key="1">
    <citation type="journal article" date="2021" name="G3 (Bethesda)">
        <title>Genome and transcriptome analysis of the beet armyworm Spodoptera exigua reveals targets for pest control. .</title>
        <authorList>
            <person name="Simon S."/>
            <person name="Breeschoten T."/>
            <person name="Jansen H.J."/>
            <person name="Dirks R.P."/>
            <person name="Schranz M.E."/>
            <person name="Ros V.I.D."/>
        </authorList>
    </citation>
    <scope>NUCLEOTIDE SEQUENCE</scope>
    <source>
        <strain evidence="1">TB_SE_WUR_2020</strain>
    </source>
</reference>
<comment type="caution">
    <text evidence="1">The sequence shown here is derived from an EMBL/GenBank/DDBJ whole genome shotgun (WGS) entry which is preliminary data.</text>
</comment>
<accession>A0A922M184</accession>
<sequence>MLPNDIKVCDEMEKRELFDSSYDDELYNQCVMAETTLIQQQVGRGTKQGIITNENKVTKKAKLNEGASTSSIETNDIDNNKVECDTCHVYIAKSHYDAHFIVHALNFDDNKVEVIPQNKERYISFSKQLTINNQPVSLRFVDSLKFLSCSLDQLAKNLNDDQFTELKRNYPNNEDFSRLRRKVKEICTCDFNQITWCFDEMQPLYNLPNVNYHQGIPNLNMFDGENPHLIIIDDLMRESDGRIVDIFTKGSHHRNLSVFYLTQNLFHQGKGQRDISLNSSYIIYFKNPRDKTQIRYLARQVSPDNTKFIEDAYRDATLEAHGYLMIDLKQNTNDFCRIKTNIFPFNGYCTVYVPTKEFKYTRNQTIQIISK</sequence>
<evidence type="ECO:0000313" key="2">
    <source>
        <dbReference type="Proteomes" id="UP000814243"/>
    </source>
</evidence>
<dbReference type="EMBL" id="JACEFF010000928">
    <property type="protein sequence ID" value="KAH9628088.1"/>
    <property type="molecule type" value="Genomic_DNA"/>
</dbReference>
<dbReference type="GO" id="GO:0003676">
    <property type="term" value="F:nucleic acid binding"/>
    <property type="evidence" value="ECO:0007669"/>
    <property type="project" value="InterPro"/>
</dbReference>
<evidence type="ECO:0000313" key="1">
    <source>
        <dbReference type="EMBL" id="KAH9628088.1"/>
    </source>
</evidence>
<organism evidence="1 2">
    <name type="scientific">Spodoptera exigua</name>
    <name type="common">Beet armyworm</name>
    <name type="synonym">Noctua fulgens</name>
    <dbReference type="NCBI Taxonomy" id="7107"/>
    <lineage>
        <taxon>Eukaryota</taxon>
        <taxon>Metazoa</taxon>
        <taxon>Ecdysozoa</taxon>
        <taxon>Arthropoda</taxon>
        <taxon>Hexapoda</taxon>
        <taxon>Insecta</taxon>
        <taxon>Pterygota</taxon>
        <taxon>Neoptera</taxon>
        <taxon>Endopterygota</taxon>
        <taxon>Lepidoptera</taxon>
        <taxon>Glossata</taxon>
        <taxon>Ditrysia</taxon>
        <taxon>Noctuoidea</taxon>
        <taxon>Noctuidae</taxon>
        <taxon>Amphipyrinae</taxon>
        <taxon>Spodoptera</taxon>
    </lineage>
</organism>
<proteinExistence type="predicted"/>
<gene>
    <name evidence="1" type="ORF">HF086_018304</name>
</gene>
<dbReference type="InterPro" id="IPR036397">
    <property type="entry name" value="RNaseH_sf"/>
</dbReference>